<name>A0A3M6V3S6_POCDA</name>
<organism evidence="1 2">
    <name type="scientific">Pocillopora damicornis</name>
    <name type="common">Cauliflower coral</name>
    <name type="synonym">Millepora damicornis</name>
    <dbReference type="NCBI Taxonomy" id="46731"/>
    <lineage>
        <taxon>Eukaryota</taxon>
        <taxon>Metazoa</taxon>
        <taxon>Cnidaria</taxon>
        <taxon>Anthozoa</taxon>
        <taxon>Hexacorallia</taxon>
        <taxon>Scleractinia</taxon>
        <taxon>Astrocoeniina</taxon>
        <taxon>Pocilloporidae</taxon>
        <taxon>Pocillopora</taxon>
    </lineage>
</organism>
<dbReference type="EMBL" id="RCHS01000141">
    <property type="protein sequence ID" value="RMX60565.1"/>
    <property type="molecule type" value="Genomic_DNA"/>
</dbReference>
<keyword evidence="2" id="KW-1185">Reference proteome</keyword>
<comment type="caution">
    <text evidence="1">The sequence shown here is derived from an EMBL/GenBank/DDBJ whole genome shotgun (WGS) entry which is preliminary data.</text>
</comment>
<evidence type="ECO:0000313" key="1">
    <source>
        <dbReference type="EMBL" id="RMX60565.1"/>
    </source>
</evidence>
<gene>
    <name evidence="1" type="ORF">pdam_00001475</name>
</gene>
<dbReference type="Proteomes" id="UP000275408">
    <property type="component" value="Unassembled WGS sequence"/>
</dbReference>
<protein>
    <submittedName>
        <fullName evidence="1">Uncharacterized protein</fullName>
    </submittedName>
</protein>
<evidence type="ECO:0000313" key="2">
    <source>
        <dbReference type="Proteomes" id="UP000275408"/>
    </source>
</evidence>
<reference evidence="1 2" key="1">
    <citation type="journal article" date="2018" name="Sci. Rep.">
        <title>Comparative analysis of the Pocillopora damicornis genome highlights role of immune system in coral evolution.</title>
        <authorList>
            <person name="Cunning R."/>
            <person name="Bay R.A."/>
            <person name="Gillette P."/>
            <person name="Baker A.C."/>
            <person name="Traylor-Knowles N."/>
        </authorList>
    </citation>
    <scope>NUCLEOTIDE SEQUENCE [LARGE SCALE GENOMIC DNA]</scope>
    <source>
        <strain evidence="1">RSMAS</strain>
        <tissue evidence="1">Whole animal</tissue>
    </source>
</reference>
<dbReference type="AlphaFoldDB" id="A0A3M6V3S6"/>
<feature type="non-terminal residue" evidence="1">
    <location>
        <position position="123"/>
    </location>
</feature>
<accession>A0A3M6V3S6</accession>
<proteinExistence type="predicted"/>
<sequence length="123" mass="14057">MFCSFCGNGDAQDSICDNCVAEKDVNESSANQRIEGDMVDYGFLFVWETLFIWSTCGSLLQDDLDKVKDHWNSHKISKSPYSSVHGVPDNIIDMKNVWFLCQVEDMECSLLIGWEKCDLKQIM</sequence>